<protein>
    <submittedName>
        <fullName evidence="2">Uncharacterized protein</fullName>
    </submittedName>
</protein>
<sequence>MKKLFYLLLLLASINSHAQELKLKKRQLESMTGSEFARSISDTSLSLEDREKLIYTEIKNGNVPDFLRKLSIVQVEKIINTKNYVLTIYTTPDYLVIGNDDDFFYLSITPILAQKIASLTNAILPTKAIVDEIYNNAKIKLEPQPIPPSKAMTTVPVFITHNGIILKQLEAFKARHQQSELTAGNKKDIIISNKIFGQPTPRVVIYGWHKLDGKAIQPVYNKHTNTWADYSHGVRLVSEKAVLNGKKVKLTDLLKDSNLCELLSDEGIILKSKYPLN</sequence>
<organism evidence="2 3">
    <name type="scientific">Pedobacter xixiisoli</name>
    <dbReference type="NCBI Taxonomy" id="1476464"/>
    <lineage>
        <taxon>Bacteria</taxon>
        <taxon>Pseudomonadati</taxon>
        <taxon>Bacteroidota</taxon>
        <taxon>Sphingobacteriia</taxon>
        <taxon>Sphingobacteriales</taxon>
        <taxon>Sphingobacteriaceae</taxon>
        <taxon>Pedobacter</taxon>
    </lineage>
</organism>
<gene>
    <name evidence="2" type="ORF">SAMN06297358_1038</name>
</gene>
<keyword evidence="3" id="KW-1185">Reference proteome</keyword>
<dbReference type="OrthoDB" id="262081at2"/>
<evidence type="ECO:0000313" key="2">
    <source>
        <dbReference type="EMBL" id="SOD13158.1"/>
    </source>
</evidence>
<name>A0A285ZU57_9SPHI</name>
<dbReference type="AlphaFoldDB" id="A0A285ZU57"/>
<dbReference type="EMBL" id="OCMT01000001">
    <property type="protein sequence ID" value="SOD13158.1"/>
    <property type="molecule type" value="Genomic_DNA"/>
</dbReference>
<reference evidence="3" key="1">
    <citation type="submission" date="2017-09" db="EMBL/GenBank/DDBJ databases">
        <authorList>
            <person name="Varghese N."/>
            <person name="Submissions S."/>
        </authorList>
    </citation>
    <scope>NUCLEOTIDE SEQUENCE [LARGE SCALE GENOMIC DNA]</scope>
    <source>
        <strain evidence="3">CGMCC 1.12803</strain>
    </source>
</reference>
<proteinExistence type="predicted"/>
<evidence type="ECO:0000313" key="3">
    <source>
        <dbReference type="Proteomes" id="UP000219281"/>
    </source>
</evidence>
<keyword evidence="1" id="KW-0732">Signal</keyword>
<dbReference type="Proteomes" id="UP000219281">
    <property type="component" value="Unassembled WGS sequence"/>
</dbReference>
<accession>A0A285ZU57</accession>
<feature type="chain" id="PRO_5012357507" evidence="1">
    <location>
        <begin position="19"/>
        <end position="277"/>
    </location>
</feature>
<dbReference type="RefSeq" id="WP_097129406.1">
    <property type="nucleotide sequence ID" value="NZ_OCMT01000001.1"/>
</dbReference>
<feature type="signal peptide" evidence="1">
    <location>
        <begin position="1"/>
        <end position="18"/>
    </location>
</feature>
<evidence type="ECO:0000256" key="1">
    <source>
        <dbReference type="SAM" id="SignalP"/>
    </source>
</evidence>